<proteinExistence type="predicted"/>
<comment type="caution">
    <text evidence="12">The sequence shown here is derived from an EMBL/GenBank/DDBJ whole genome shotgun (WGS) entry which is preliminary data.</text>
</comment>
<dbReference type="GO" id="GO:0051453">
    <property type="term" value="P:regulation of intracellular pH"/>
    <property type="evidence" value="ECO:0007669"/>
    <property type="project" value="TreeGrafter"/>
</dbReference>
<evidence type="ECO:0000256" key="9">
    <source>
        <dbReference type="ARBA" id="ARBA00023201"/>
    </source>
</evidence>
<name>A0A1E7XHE9_9LACO</name>
<dbReference type="PANTHER" id="PTHR10110:SF86">
    <property type="entry name" value="SODIUM_HYDROGEN EXCHANGER 7"/>
    <property type="match status" value="1"/>
</dbReference>
<dbReference type="GO" id="GO:0005886">
    <property type="term" value="C:plasma membrane"/>
    <property type="evidence" value="ECO:0007669"/>
    <property type="project" value="UniProtKB-SubCell"/>
</dbReference>
<feature type="transmembrane region" description="Helical" evidence="10">
    <location>
        <begin position="84"/>
        <end position="103"/>
    </location>
</feature>
<keyword evidence="2" id="KW-0813">Transport</keyword>
<dbReference type="InterPro" id="IPR018422">
    <property type="entry name" value="Cation/H_exchanger_CPA1"/>
</dbReference>
<dbReference type="STRING" id="481719.LASUN_04450"/>
<keyword evidence="9" id="KW-0739">Sodium transport</keyword>
<dbReference type="Pfam" id="PF00999">
    <property type="entry name" value="Na_H_Exchanger"/>
    <property type="match status" value="1"/>
</dbReference>
<accession>A0A1E7XHE9</accession>
<evidence type="ECO:0000256" key="3">
    <source>
        <dbReference type="ARBA" id="ARBA00022475"/>
    </source>
</evidence>
<keyword evidence="6" id="KW-0915">Sodium</keyword>
<feature type="transmembrane region" description="Helical" evidence="10">
    <location>
        <begin position="31"/>
        <end position="49"/>
    </location>
</feature>
<dbReference type="PANTHER" id="PTHR10110">
    <property type="entry name" value="SODIUM/HYDROGEN EXCHANGER"/>
    <property type="match status" value="1"/>
</dbReference>
<evidence type="ECO:0000256" key="5">
    <source>
        <dbReference type="ARBA" id="ARBA00022989"/>
    </source>
</evidence>
<feature type="transmembrane region" description="Helical" evidence="10">
    <location>
        <begin position="382"/>
        <end position="404"/>
    </location>
</feature>
<keyword evidence="3" id="KW-1003">Cell membrane</keyword>
<organism evidence="12 13">
    <name type="scientific">Lentilactobacillus sunkii</name>
    <dbReference type="NCBI Taxonomy" id="481719"/>
    <lineage>
        <taxon>Bacteria</taxon>
        <taxon>Bacillati</taxon>
        <taxon>Bacillota</taxon>
        <taxon>Bacilli</taxon>
        <taxon>Lactobacillales</taxon>
        <taxon>Lactobacillaceae</taxon>
        <taxon>Lentilactobacillus</taxon>
    </lineage>
</organism>
<keyword evidence="7" id="KW-0406">Ion transport</keyword>
<evidence type="ECO:0000256" key="1">
    <source>
        <dbReference type="ARBA" id="ARBA00004651"/>
    </source>
</evidence>
<evidence type="ECO:0000313" key="13">
    <source>
        <dbReference type="Proteomes" id="UP000177010"/>
    </source>
</evidence>
<dbReference type="EMBL" id="MIQE01000006">
    <property type="protein sequence ID" value="OFA12507.1"/>
    <property type="molecule type" value="Genomic_DNA"/>
</dbReference>
<evidence type="ECO:0000256" key="4">
    <source>
        <dbReference type="ARBA" id="ARBA00022692"/>
    </source>
</evidence>
<keyword evidence="8 10" id="KW-0472">Membrane</keyword>
<gene>
    <name evidence="12" type="primary">nhaK_1</name>
    <name evidence="12" type="ORF">LASUN_04450</name>
</gene>
<dbReference type="InterPro" id="IPR006153">
    <property type="entry name" value="Cation/H_exchanger_TM"/>
</dbReference>
<feature type="transmembrane region" description="Helical" evidence="10">
    <location>
        <begin position="348"/>
        <end position="370"/>
    </location>
</feature>
<feature type="transmembrane region" description="Helical" evidence="10">
    <location>
        <begin position="274"/>
        <end position="296"/>
    </location>
</feature>
<feature type="transmembrane region" description="Helical" evidence="10">
    <location>
        <begin position="6"/>
        <end position="24"/>
    </location>
</feature>
<evidence type="ECO:0000256" key="10">
    <source>
        <dbReference type="SAM" id="Phobius"/>
    </source>
</evidence>
<reference evidence="12 13" key="1">
    <citation type="submission" date="2016-09" db="EMBL/GenBank/DDBJ databases">
        <title>Genome Sequence of Lactobacillus sunkii Strain CG01.</title>
        <authorList>
            <person name="Poehlein A."/>
            <person name="Gabris C."/>
            <person name="Bengelsdorf F.R."/>
            <person name="Duerre P."/>
            <person name="Daniel R."/>
        </authorList>
    </citation>
    <scope>NUCLEOTIDE SEQUENCE [LARGE SCALE GENOMIC DNA]</scope>
    <source>
        <strain evidence="12 13">CG_D</strain>
    </source>
</reference>
<dbReference type="RefSeq" id="WP_070367166.1">
    <property type="nucleotide sequence ID" value="NZ_JAZHVW010000008.1"/>
</dbReference>
<evidence type="ECO:0000256" key="2">
    <source>
        <dbReference type="ARBA" id="ARBA00022448"/>
    </source>
</evidence>
<dbReference type="GO" id="GO:0015386">
    <property type="term" value="F:potassium:proton antiporter activity"/>
    <property type="evidence" value="ECO:0007669"/>
    <property type="project" value="TreeGrafter"/>
</dbReference>
<feature type="domain" description="Cation/H+ exchanger transmembrane" evidence="11">
    <location>
        <begin position="13"/>
        <end position="405"/>
    </location>
</feature>
<protein>
    <submittedName>
        <fullName evidence="12">Sodium, potassium, lithium and rubidium/H(+) antiporter</fullName>
    </submittedName>
</protein>
<dbReference type="GO" id="GO:0098719">
    <property type="term" value="P:sodium ion import across plasma membrane"/>
    <property type="evidence" value="ECO:0007669"/>
    <property type="project" value="TreeGrafter"/>
</dbReference>
<feature type="transmembrane region" description="Helical" evidence="10">
    <location>
        <begin position="229"/>
        <end position="254"/>
    </location>
</feature>
<dbReference type="AlphaFoldDB" id="A0A1E7XHE9"/>
<feature type="transmembrane region" description="Helical" evidence="10">
    <location>
        <begin position="183"/>
        <end position="208"/>
    </location>
</feature>
<dbReference type="Gene3D" id="6.10.140.1330">
    <property type="match status" value="1"/>
</dbReference>
<evidence type="ECO:0000256" key="6">
    <source>
        <dbReference type="ARBA" id="ARBA00023053"/>
    </source>
</evidence>
<feature type="transmembrane region" description="Helical" evidence="10">
    <location>
        <begin position="151"/>
        <end position="171"/>
    </location>
</feature>
<sequence>MLVFYSLTLLVVATIIANIIYTIFPKIPLTFYQIGCGLALSLLPFFQNYSLEPEIFMLMVIAPLMFNDGQNTSGDHFRRSFRQIFNLAAILAITTAVIIGLVAHALLPLVPLALCFAIAAIVTPTDSVALKSITKDIELPTNVSSALENESLFNDASGIVIFNLALASFISGDFSFSEGLTRFLISFFGGLIIGALTGLVFVKIQTVLVNKSMDTASVIVPFSIMTPIAIYLVAEELGTSGILAVVAAGIIYGINQSRLKLTSTNVRLVTNSTWGIISSLLNGVVFVLLGVTLPKVIRRMLPYSTTAIIKLVLDSLAIYVVMLLIRFIWIRLNVFHVQKESATTKESIIAAIGGVHGTITLAMALSIPLTSLGQPFSFRDQLIYIATIVILLSLIVPTIVLPFLCHKKVVQDQQAFNNYRTEMVNYAITQVKQDPTISTLDRNYVIDMLNSQKSNTEIDRKVVQEVMSKAQQASVQAVVDLANEGKIDQKIANRFSRRMVTMPNRRIGFITRMRYIFKFQIKRFKTRKKAARLKEEATQTVPSKSRQEIHDERHKINQLIKNAMFEGANRYLDEIETEENRNSVNFVRSSYSFRQGSSTVDSETDSLRNTLLIQSFQSEYTYVADAFKSGKISRSLSDQLSQSISTDQMAYMEQGTGSDLLLA</sequence>
<evidence type="ECO:0000313" key="12">
    <source>
        <dbReference type="EMBL" id="OFA12507.1"/>
    </source>
</evidence>
<evidence type="ECO:0000259" key="11">
    <source>
        <dbReference type="Pfam" id="PF00999"/>
    </source>
</evidence>
<feature type="transmembrane region" description="Helical" evidence="10">
    <location>
        <begin position="308"/>
        <end position="328"/>
    </location>
</feature>
<evidence type="ECO:0000256" key="7">
    <source>
        <dbReference type="ARBA" id="ARBA00023065"/>
    </source>
</evidence>
<dbReference type="Proteomes" id="UP000177010">
    <property type="component" value="Unassembled WGS sequence"/>
</dbReference>
<keyword evidence="4 10" id="KW-0812">Transmembrane</keyword>
<feature type="transmembrane region" description="Helical" evidence="10">
    <location>
        <begin position="109"/>
        <end position="130"/>
    </location>
</feature>
<keyword evidence="5 10" id="KW-1133">Transmembrane helix</keyword>
<comment type="subcellular location">
    <subcellularLocation>
        <location evidence="1">Cell membrane</location>
        <topology evidence="1">Multi-pass membrane protein</topology>
    </subcellularLocation>
</comment>
<dbReference type="GO" id="GO:0015385">
    <property type="term" value="F:sodium:proton antiporter activity"/>
    <property type="evidence" value="ECO:0007669"/>
    <property type="project" value="InterPro"/>
</dbReference>
<evidence type="ECO:0000256" key="8">
    <source>
        <dbReference type="ARBA" id="ARBA00023136"/>
    </source>
</evidence>